<dbReference type="Proteomes" id="UP001368500">
    <property type="component" value="Unassembled WGS sequence"/>
</dbReference>
<dbReference type="RefSeq" id="WP_341374389.1">
    <property type="nucleotide sequence ID" value="NZ_JBBUTF010000009.1"/>
</dbReference>
<keyword evidence="2" id="KW-1185">Reference proteome</keyword>
<dbReference type="InterPro" id="IPR012899">
    <property type="entry name" value="LTXXQ"/>
</dbReference>
<proteinExistence type="predicted"/>
<accession>A0ABU9B9N4</accession>
<comment type="caution">
    <text evidence="1">The sequence shown here is derived from an EMBL/GenBank/DDBJ whole genome shotgun (WGS) entry which is preliminary data.</text>
</comment>
<evidence type="ECO:0000313" key="1">
    <source>
        <dbReference type="EMBL" id="MEK8026604.1"/>
    </source>
</evidence>
<organism evidence="1 2">
    <name type="scientific">Pseudaquabacterium rugosum</name>
    <dbReference type="NCBI Taxonomy" id="2984194"/>
    <lineage>
        <taxon>Bacteria</taxon>
        <taxon>Pseudomonadati</taxon>
        <taxon>Pseudomonadota</taxon>
        <taxon>Betaproteobacteria</taxon>
        <taxon>Burkholderiales</taxon>
        <taxon>Sphaerotilaceae</taxon>
        <taxon>Pseudaquabacterium</taxon>
    </lineage>
</organism>
<evidence type="ECO:0000313" key="2">
    <source>
        <dbReference type="Proteomes" id="UP001368500"/>
    </source>
</evidence>
<dbReference type="Gene3D" id="1.20.120.1490">
    <property type="match status" value="1"/>
</dbReference>
<name>A0ABU9B9N4_9BURK</name>
<reference evidence="1 2" key="1">
    <citation type="submission" date="2024-04" db="EMBL/GenBank/DDBJ databases">
        <title>Novel species of the genus Ideonella isolated from streams.</title>
        <authorList>
            <person name="Lu H."/>
        </authorList>
    </citation>
    <scope>NUCLEOTIDE SEQUENCE [LARGE SCALE GENOMIC DNA]</scope>
    <source>
        <strain evidence="1 2">BYS139W</strain>
    </source>
</reference>
<protein>
    <submittedName>
        <fullName evidence="1">Periplasmic heavy metal sensor</fullName>
    </submittedName>
</protein>
<sequence>MRKMMMTSRWLHRGLLTGLGVVLTVGGLSACASREPGAHGRSEARMGEMRERMIERVSSRLTLDAAQKARLQTLADALQNARKSVRGEAASPRDELTALIQGPTFDRERARSWAEARTQALQGQSPQVIQAFGDFYDSLNPTQQQQVRDHLARMGSGHGGWRGWRG</sequence>
<gene>
    <name evidence="1" type="ORF">AACH11_11590</name>
</gene>
<dbReference type="Pfam" id="PF07813">
    <property type="entry name" value="LTXXQ"/>
    <property type="match status" value="1"/>
</dbReference>
<dbReference type="EMBL" id="JBBUTF010000009">
    <property type="protein sequence ID" value="MEK8026604.1"/>
    <property type="molecule type" value="Genomic_DNA"/>
</dbReference>
<dbReference type="PROSITE" id="PS51257">
    <property type="entry name" value="PROKAR_LIPOPROTEIN"/>
    <property type="match status" value="1"/>
</dbReference>